<keyword evidence="3" id="KW-1185">Reference proteome</keyword>
<dbReference type="InParanoid" id="H3GWU3"/>
<reference evidence="3" key="1">
    <citation type="journal article" date="2006" name="Science">
        <title>Phytophthora genome sequences uncover evolutionary origins and mechanisms of pathogenesis.</title>
        <authorList>
            <person name="Tyler B.M."/>
            <person name="Tripathy S."/>
            <person name="Zhang X."/>
            <person name="Dehal P."/>
            <person name="Jiang R.H."/>
            <person name="Aerts A."/>
            <person name="Arredondo F.D."/>
            <person name="Baxter L."/>
            <person name="Bensasson D."/>
            <person name="Beynon J.L."/>
            <person name="Chapman J."/>
            <person name="Damasceno C.M."/>
            <person name="Dorrance A.E."/>
            <person name="Dou D."/>
            <person name="Dickerman A.W."/>
            <person name="Dubchak I.L."/>
            <person name="Garbelotto M."/>
            <person name="Gijzen M."/>
            <person name="Gordon S.G."/>
            <person name="Govers F."/>
            <person name="Grunwald N.J."/>
            <person name="Huang W."/>
            <person name="Ivors K.L."/>
            <person name="Jones R.W."/>
            <person name="Kamoun S."/>
            <person name="Krampis K."/>
            <person name="Lamour K.H."/>
            <person name="Lee M.K."/>
            <person name="McDonald W.H."/>
            <person name="Medina M."/>
            <person name="Meijer H.J."/>
            <person name="Nordberg E.K."/>
            <person name="Maclean D.J."/>
            <person name="Ospina-Giraldo M.D."/>
            <person name="Morris P.F."/>
            <person name="Phuntumart V."/>
            <person name="Putnam N.H."/>
            <person name="Rash S."/>
            <person name="Rose J.K."/>
            <person name="Sakihama Y."/>
            <person name="Salamov A.A."/>
            <person name="Savidor A."/>
            <person name="Scheuring C.F."/>
            <person name="Smith B.M."/>
            <person name="Sobral B.W."/>
            <person name="Terry A."/>
            <person name="Torto-Alalibo T.A."/>
            <person name="Win J."/>
            <person name="Xu Z."/>
            <person name="Zhang H."/>
            <person name="Grigoriev I.V."/>
            <person name="Rokhsar D.S."/>
            <person name="Boore J.L."/>
        </authorList>
    </citation>
    <scope>NUCLEOTIDE SEQUENCE [LARGE SCALE GENOMIC DNA]</scope>
    <source>
        <strain evidence="3">Pr102</strain>
    </source>
</reference>
<dbReference type="EnsemblProtists" id="Phyra81975">
    <property type="protein sequence ID" value="Phyra81975"/>
    <property type="gene ID" value="Phyra81975"/>
</dbReference>
<evidence type="ECO:0000313" key="2">
    <source>
        <dbReference type="EnsemblProtists" id="Phyra81975"/>
    </source>
</evidence>
<dbReference type="VEuPathDB" id="FungiDB:KRP23_7119"/>
<proteinExistence type="predicted"/>
<evidence type="ECO:0000313" key="3">
    <source>
        <dbReference type="Proteomes" id="UP000005238"/>
    </source>
</evidence>
<dbReference type="EMBL" id="DS566063">
    <property type="status" value="NOT_ANNOTATED_CDS"/>
    <property type="molecule type" value="Genomic_DNA"/>
</dbReference>
<dbReference type="Proteomes" id="UP000005238">
    <property type="component" value="Unassembled WGS sequence"/>
</dbReference>
<dbReference type="VEuPathDB" id="FungiDB:KRP22_12221"/>
<dbReference type="eggNOG" id="ENOG502QSCM">
    <property type="taxonomic scope" value="Eukaryota"/>
</dbReference>
<sequence length="426" mass="47010">MAPWADSMEPLPELNQDLAFDMSVRLWRVETTLAARKLLSLGRAFEVHYSLPRGPVGDLQLASMGVSVTAIMSSHLFQVQKTAPPQFPMAFEDKVAGKCAALEPICTVEPDDYFVGMGIEDFLLCPRKLKQLHKDVAAIGAQVHIKQEQDKATRRTVVLRFVRMGAAARDDPRQGRTPGRVLRLLDEMDTHHQQLAERYEGLIRQDRVAVQRLHSAKKLLMYVKIMTGDMRNTLMEDRKFQFADKFRKWYAELMREQGVGNGANKDKDKDVDMAEEPVDMAVDTIDESYDSNPAGAPSTTSILRHKGSQFAARTAPKKRVTFAIDAAPIHVSVTEPVSEAARASAPTPTPAPLPPPPTQQGQQSDKSIPAKQRTFGVEEGRSYLLALVGPNIDLVSSLQGLGKAVQTVSLSAMSKEFILAAGLKLL</sequence>
<accession>H3GWU3</accession>
<dbReference type="AlphaFoldDB" id="H3GWU3"/>
<feature type="compositionally biased region" description="Pro residues" evidence="1">
    <location>
        <begin position="347"/>
        <end position="358"/>
    </location>
</feature>
<evidence type="ECO:0000256" key="1">
    <source>
        <dbReference type="SAM" id="MobiDB-lite"/>
    </source>
</evidence>
<feature type="region of interest" description="Disordered" evidence="1">
    <location>
        <begin position="337"/>
        <end position="368"/>
    </location>
</feature>
<dbReference type="OMA" id="TAIMSSH"/>
<dbReference type="HOGENOM" id="CLU_644776_0_0_1"/>
<reference evidence="2" key="2">
    <citation type="submission" date="2015-06" db="UniProtKB">
        <authorList>
            <consortium name="EnsemblProtists"/>
        </authorList>
    </citation>
    <scope>IDENTIFICATION</scope>
    <source>
        <strain evidence="2">Pr102</strain>
    </source>
</reference>
<protein>
    <submittedName>
        <fullName evidence="2">Uncharacterized protein</fullName>
    </submittedName>
</protein>
<organism evidence="2 3">
    <name type="scientific">Phytophthora ramorum</name>
    <name type="common">Sudden oak death agent</name>
    <dbReference type="NCBI Taxonomy" id="164328"/>
    <lineage>
        <taxon>Eukaryota</taxon>
        <taxon>Sar</taxon>
        <taxon>Stramenopiles</taxon>
        <taxon>Oomycota</taxon>
        <taxon>Peronosporomycetes</taxon>
        <taxon>Peronosporales</taxon>
        <taxon>Peronosporaceae</taxon>
        <taxon>Phytophthora</taxon>
    </lineage>
</organism>
<name>H3GWU3_PHYRM</name>